<evidence type="ECO:0000256" key="1">
    <source>
        <dbReference type="ARBA" id="ARBA00001968"/>
    </source>
</evidence>
<comment type="caution">
    <text evidence="4">Lacks conserved residue(s) required for the propagation of feature annotation.</text>
</comment>
<dbReference type="AlphaFoldDB" id="A0A507ZTN6"/>
<name>A0A507ZTN6_9FLAO</name>
<proteinExistence type="inferred from homology"/>
<dbReference type="CDD" id="cd00555">
    <property type="entry name" value="Maf"/>
    <property type="match status" value="1"/>
</dbReference>
<dbReference type="GO" id="GO:0005737">
    <property type="term" value="C:cytoplasm"/>
    <property type="evidence" value="ECO:0007669"/>
    <property type="project" value="UniProtKB-SubCell"/>
</dbReference>
<evidence type="ECO:0000256" key="2">
    <source>
        <dbReference type="ARBA" id="ARBA00022801"/>
    </source>
</evidence>
<comment type="caution">
    <text evidence="5">The sequence shown here is derived from an EMBL/GenBank/DDBJ whole genome shotgun (WGS) entry which is preliminary data.</text>
</comment>
<dbReference type="HAMAP" id="MF_00528">
    <property type="entry name" value="Maf"/>
    <property type="match status" value="1"/>
</dbReference>
<dbReference type="Gene3D" id="3.90.950.10">
    <property type="match status" value="1"/>
</dbReference>
<evidence type="ECO:0000313" key="6">
    <source>
        <dbReference type="Proteomes" id="UP000317169"/>
    </source>
</evidence>
<dbReference type="InterPro" id="IPR029001">
    <property type="entry name" value="ITPase-like_fam"/>
</dbReference>
<dbReference type="GO" id="GO:0009117">
    <property type="term" value="P:nucleotide metabolic process"/>
    <property type="evidence" value="ECO:0007669"/>
    <property type="project" value="UniProtKB-KW"/>
</dbReference>
<reference evidence="5 6" key="1">
    <citation type="submission" date="2019-06" db="EMBL/GenBank/DDBJ databases">
        <title>Flavibacter putida gen. nov., sp. nov., a novel marine bacterium of the family Flavobacteriaceae isolated from coastal seawater.</title>
        <authorList>
            <person name="Feng X."/>
        </authorList>
    </citation>
    <scope>NUCLEOTIDE SEQUENCE [LARGE SCALE GENOMIC DNA]</scope>
    <source>
        <strain evidence="5 6">PLHSN227</strain>
    </source>
</reference>
<dbReference type="GO" id="GO:0036221">
    <property type="term" value="F:UTP diphosphatase activity"/>
    <property type="evidence" value="ECO:0007669"/>
    <property type="project" value="RHEA"/>
</dbReference>
<sequence>MLAEKLRDKKIILGSASPRRQQFLKDLGLSYSLQLKPVEEVYPKNLKPEEVAIYLAELKAKAFKENLGLNDLLITGDTIVCLNKKVLGKPKNSAEAKKMLLNLSGKEHQVISSVCLKNSLKTVSFYDSTKVFFKELTPTEIDFYIENFSPLDKAGAYGIQEWIGKIGVEKIEGSYFTVMGMPVHLLYRELLKF</sequence>
<comment type="cofactor">
    <cofactor evidence="1 4">
        <name>a divalent metal cation</name>
        <dbReference type="ChEBI" id="CHEBI:60240"/>
    </cofactor>
</comment>
<feature type="site" description="Important for substrate specificity" evidence="4">
    <location>
        <position position="160"/>
    </location>
</feature>
<dbReference type="Pfam" id="PF02545">
    <property type="entry name" value="Maf"/>
    <property type="match status" value="1"/>
</dbReference>
<gene>
    <name evidence="5" type="primary">maf</name>
    <name evidence="5" type="ORF">FKR84_02480</name>
</gene>
<dbReference type="PANTHER" id="PTHR43213:SF5">
    <property type="entry name" value="BIFUNCTIONAL DTTP_UTP PYROPHOSPHATASE_METHYLTRANSFERASE PROTEIN-RELATED"/>
    <property type="match status" value="1"/>
</dbReference>
<dbReference type="SUPFAM" id="SSF52972">
    <property type="entry name" value="ITPase-like"/>
    <property type="match status" value="1"/>
</dbReference>
<feature type="active site" description="Proton acceptor" evidence="4">
    <location>
        <position position="77"/>
    </location>
</feature>
<dbReference type="InterPro" id="IPR003697">
    <property type="entry name" value="Maf-like"/>
</dbReference>
<feature type="site" description="Important for substrate specificity" evidence="4">
    <location>
        <position position="78"/>
    </location>
</feature>
<comment type="function">
    <text evidence="4">Nucleoside triphosphate pyrophosphatase that hydrolyzes dTTP and UTP. May have a dual role in cell division arrest and in preventing the incorporation of modified nucleotides into cellular nucleic acids.</text>
</comment>
<protein>
    <recommendedName>
        <fullName evidence="4">dTTP/UTP pyrophosphatase</fullName>
        <shortName evidence="4">dTTPase/UTPase</shortName>
        <ecNumber evidence="4">3.6.1.9</ecNumber>
    </recommendedName>
    <alternativeName>
        <fullName evidence="4">Nucleoside triphosphate pyrophosphatase</fullName>
    </alternativeName>
    <alternativeName>
        <fullName evidence="4">Nucleotide pyrophosphatase</fullName>
        <shortName evidence="4">Nucleotide PPase</shortName>
    </alternativeName>
</protein>
<dbReference type="EC" id="3.6.1.9" evidence="4"/>
<keyword evidence="4" id="KW-0963">Cytoplasm</keyword>
<dbReference type="PANTHER" id="PTHR43213">
    <property type="entry name" value="BIFUNCTIONAL DTTP/UTP PYROPHOSPHATASE/METHYLTRANSFERASE PROTEIN-RELATED"/>
    <property type="match status" value="1"/>
</dbReference>
<keyword evidence="6" id="KW-1185">Reference proteome</keyword>
<keyword evidence="3 4" id="KW-0546">Nucleotide metabolism</keyword>
<dbReference type="OrthoDB" id="9807767at2"/>
<comment type="catalytic activity">
    <reaction evidence="4">
        <text>UTP + H2O = UMP + diphosphate + H(+)</text>
        <dbReference type="Rhea" id="RHEA:29395"/>
        <dbReference type="ChEBI" id="CHEBI:15377"/>
        <dbReference type="ChEBI" id="CHEBI:15378"/>
        <dbReference type="ChEBI" id="CHEBI:33019"/>
        <dbReference type="ChEBI" id="CHEBI:46398"/>
        <dbReference type="ChEBI" id="CHEBI:57865"/>
        <dbReference type="EC" id="3.6.1.9"/>
    </reaction>
</comment>
<feature type="site" description="Important for substrate specificity" evidence="4">
    <location>
        <position position="19"/>
    </location>
</feature>
<evidence type="ECO:0000256" key="3">
    <source>
        <dbReference type="ARBA" id="ARBA00023080"/>
    </source>
</evidence>
<evidence type="ECO:0000313" key="5">
    <source>
        <dbReference type="EMBL" id="TQD40297.1"/>
    </source>
</evidence>
<accession>A0A507ZTN6</accession>
<dbReference type="EMBL" id="VIAR01000002">
    <property type="protein sequence ID" value="TQD40297.1"/>
    <property type="molecule type" value="Genomic_DNA"/>
</dbReference>
<comment type="similarity">
    <text evidence="4">Belongs to the Maf family. YhdE subfamily.</text>
</comment>
<dbReference type="NCBIfam" id="TIGR00172">
    <property type="entry name" value="maf"/>
    <property type="match status" value="1"/>
</dbReference>
<comment type="subcellular location">
    <subcellularLocation>
        <location evidence="4">Cytoplasm</location>
    </subcellularLocation>
</comment>
<organism evidence="5 6">
    <name type="scientific">Haloflavibacter putidus</name>
    <dbReference type="NCBI Taxonomy" id="2576776"/>
    <lineage>
        <taxon>Bacteria</taxon>
        <taxon>Pseudomonadati</taxon>
        <taxon>Bacteroidota</taxon>
        <taxon>Flavobacteriia</taxon>
        <taxon>Flavobacteriales</taxon>
        <taxon>Flavobacteriaceae</taxon>
        <taxon>Haloflavibacter</taxon>
    </lineage>
</organism>
<dbReference type="Proteomes" id="UP000317169">
    <property type="component" value="Unassembled WGS sequence"/>
</dbReference>
<dbReference type="GO" id="GO:0036218">
    <property type="term" value="F:dTTP diphosphatase activity"/>
    <property type="evidence" value="ECO:0007669"/>
    <property type="project" value="RHEA"/>
</dbReference>
<comment type="catalytic activity">
    <reaction evidence="4">
        <text>dTTP + H2O = dTMP + diphosphate + H(+)</text>
        <dbReference type="Rhea" id="RHEA:28534"/>
        <dbReference type="ChEBI" id="CHEBI:15377"/>
        <dbReference type="ChEBI" id="CHEBI:15378"/>
        <dbReference type="ChEBI" id="CHEBI:33019"/>
        <dbReference type="ChEBI" id="CHEBI:37568"/>
        <dbReference type="ChEBI" id="CHEBI:63528"/>
        <dbReference type="EC" id="3.6.1.9"/>
    </reaction>
</comment>
<keyword evidence="2 4" id="KW-0378">Hydrolase</keyword>
<evidence type="ECO:0000256" key="4">
    <source>
        <dbReference type="HAMAP-Rule" id="MF_00528"/>
    </source>
</evidence>
<dbReference type="PIRSF" id="PIRSF006305">
    <property type="entry name" value="Maf"/>
    <property type="match status" value="1"/>
</dbReference>